<feature type="compositionally biased region" description="Basic and acidic residues" evidence="1">
    <location>
        <begin position="90"/>
        <end position="107"/>
    </location>
</feature>
<evidence type="ECO:0000313" key="2">
    <source>
        <dbReference type="EMBL" id="MCI45993.1"/>
    </source>
</evidence>
<dbReference type="EMBL" id="LXQA010351439">
    <property type="protein sequence ID" value="MCI45993.1"/>
    <property type="molecule type" value="Genomic_DNA"/>
</dbReference>
<reference evidence="2 3" key="1">
    <citation type="journal article" date="2018" name="Front. Plant Sci.">
        <title>Red Clover (Trifolium pratense) and Zigzag Clover (T. medium) - A Picture of Genomic Similarities and Differences.</title>
        <authorList>
            <person name="Dluhosova J."/>
            <person name="Istvanek J."/>
            <person name="Nedelnik J."/>
            <person name="Repkova J."/>
        </authorList>
    </citation>
    <scope>NUCLEOTIDE SEQUENCE [LARGE SCALE GENOMIC DNA]</scope>
    <source>
        <strain evidence="3">cv. 10/8</strain>
        <tissue evidence="2">Leaf</tissue>
    </source>
</reference>
<evidence type="ECO:0000256" key="1">
    <source>
        <dbReference type="SAM" id="MobiDB-lite"/>
    </source>
</evidence>
<dbReference type="Proteomes" id="UP000265520">
    <property type="component" value="Unassembled WGS sequence"/>
</dbReference>
<feature type="region of interest" description="Disordered" evidence="1">
    <location>
        <begin position="1"/>
        <end position="20"/>
    </location>
</feature>
<organism evidence="2 3">
    <name type="scientific">Trifolium medium</name>
    <dbReference type="NCBI Taxonomy" id="97028"/>
    <lineage>
        <taxon>Eukaryota</taxon>
        <taxon>Viridiplantae</taxon>
        <taxon>Streptophyta</taxon>
        <taxon>Embryophyta</taxon>
        <taxon>Tracheophyta</taxon>
        <taxon>Spermatophyta</taxon>
        <taxon>Magnoliopsida</taxon>
        <taxon>eudicotyledons</taxon>
        <taxon>Gunneridae</taxon>
        <taxon>Pentapetalae</taxon>
        <taxon>rosids</taxon>
        <taxon>fabids</taxon>
        <taxon>Fabales</taxon>
        <taxon>Fabaceae</taxon>
        <taxon>Papilionoideae</taxon>
        <taxon>50 kb inversion clade</taxon>
        <taxon>NPAAA clade</taxon>
        <taxon>Hologalegina</taxon>
        <taxon>IRL clade</taxon>
        <taxon>Trifolieae</taxon>
        <taxon>Trifolium</taxon>
    </lineage>
</organism>
<sequence length="107" mass="11594">MKTISGNHEEGLPADQGKDVDVNVVNVDDLVYEERSVEKTPGPSITRRLRSQSEKVVASASTAAKPTKTTKKTVGVGPKKAWSKVVPPTEPKKKNLKRKEPPSSDSD</sequence>
<feature type="compositionally biased region" description="Low complexity" evidence="1">
    <location>
        <begin position="55"/>
        <end position="80"/>
    </location>
</feature>
<evidence type="ECO:0000313" key="3">
    <source>
        <dbReference type="Proteomes" id="UP000265520"/>
    </source>
</evidence>
<accession>A0A392SAL6</accession>
<comment type="caution">
    <text evidence="2">The sequence shown here is derived from an EMBL/GenBank/DDBJ whole genome shotgun (WGS) entry which is preliminary data.</text>
</comment>
<name>A0A392SAL6_9FABA</name>
<feature type="region of interest" description="Disordered" evidence="1">
    <location>
        <begin position="35"/>
        <end position="107"/>
    </location>
</feature>
<feature type="non-terminal residue" evidence="2">
    <location>
        <position position="107"/>
    </location>
</feature>
<proteinExistence type="predicted"/>
<evidence type="ECO:0008006" key="4">
    <source>
        <dbReference type="Google" id="ProtNLM"/>
    </source>
</evidence>
<feature type="compositionally biased region" description="Basic and acidic residues" evidence="1">
    <location>
        <begin position="7"/>
        <end position="20"/>
    </location>
</feature>
<protein>
    <recommendedName>
        <fullName evidence="4">Envelope-like protein</fullName>
    </recommendedName>
</protein>
<dbReference type="AlphaFoldDB" id="A0A392SAL6"/>
<keyword evidence="3" id="KW-1185">Reference proteome</keyword>